<keyword evidence="1" id="KW-0175">Coiled coil</keyword>
<dbReference type="AlphaFoldDB" id="A0A7R8W5T7"/>
<protein>
    <submittedName>
        <fullName evidence="3">Uncharacterized protein</fullName>
    </submittedName>
</protein>
<accession>A0A7R8W5T7</accession>
<gene>
    <name evidence="3" type="ORF">CTOB1V02_LOCUS1203</name>
</gene>
<proteinExistence type="predicted"/>
<name>A0A7R8W5T7_9CRUS</name>
<dbReference type="EMBL" id="OB660168">
    <property type="protein sequence ID" value="CAD7223213.1"/>
    <property type="molecule type" value="Genomic_DNA"/>
</dbReference>
<feature type="coiled-coil region" evidence="1">
    <location>
        <begin position="165"/>
        <end position="213"/>
    </location>
</feature>
<evidence type="ECO:0000256" key="1">
    <source>
        <dbReference type="SAM" id="Coils"/>
    </source>
</evidence>
<evidence type="ECO:0000313" key="3">
    <source>
        <dbReference type="EMBL" id="CAD7223213.1"/>
    </source>
</evidence>
<reference evidence="3" key="1">
    <citation type="submission" date="2020-11" db="EMBL/GenBank/DDBJ databases">
        <authorList>
            <person name="Tran Van P."/>
        </authorList>
    </citation>
    <scope>NUCLEOTIDE SEQUENCE</scope>
</reference>
<feature type="region of interest" description="Disordered" evidence="2">
    <location>
        <begin position="1"/>
        <end position="117"/>
    </location>
</feature>
<evidence type="ECO:0000256" key="2">
    <source>
        <dbReference type="SAM" id="MobiDB-lite"/>
    </source>
</evidence>
<sequence length="216" mass="22992">MKEASRLAGSGFQSGRGSGTVTPDRAHSPTARYAIPQRAMNSSGASGRNSPTFSSPRGSPANGQSATSPTKDGVSLSRILGANKDPTKPPFFLHKKQPSPSNVPPWVVTRNDNFSRSPTRETGLTMGNANGLAHSVAPTPGSNTTTVLSSNNAKTDSASSGGNSVVSLRKQLAEREVRIKDLEAQCDNFRELLQKRDAQVEALQREVHKLKDEVEV</sequence>
<organism evidence="3">
    <name type="scientific">Cyprideis torosa</name>
    <dbReference type="NCBI Taxonomy" id="163714"/>
    <lineage>
        <taxon>Eukaryota</taxon>
        <taxon>Metazoa</taxon>
        <taxon>Ecdysozoa</taxon>
        <taxon>Arthropoda</taxon>
        <taxon>Crustacea</taxon>
        <taxon>Oligostraca</taxon>
        <taxon>Ostracoda</taxon>
        <taxon>Podocopa</taxon>
        <taxon>Podocopida</taxon>
        <taxon>Cytherocopina</taxon>
        <taxon>Cytheroidea</taxon>
        <taxon>Cytherideidae</taxon>
        <taxon>Cyprideis</taxon>
    </lineage>
</organism>
<feature type="compositionally biased region" description="Polar residues" evidence="2">
    <location>
        <begin position="39"/>
        <end position="70"/>
    </location>
</feature>